<comment type="subcellular location">
    <subcellularLocation>
        <location evidence="1">Cell membrane</location>
        <topology evidence="1">Multi-pass membrane protein</topology>
    </subcellularLocation>
</comment>
<evidence type="ECO:0000256" key="5">
    <source>
        <dbReference type="ARBA" id="ARBA00023136"/>
    </source>
</evidence>
<keyword evidence="4 6" id="KW-1133">Transmembrane helix</keyword>
<dbReference type="SUPFAM" id="SSF103473">
    <property type="entry name" value="MFS general substrate transporter"/>
    <property type="match status" value="2"/>
</dbReference>
<accession>A0ABP7BTF6</accession>
<keyword evidence="8" id="KW-1185">Reference proteome</keyword>
<name>A0ABP7BTF6_9MICC</name>
<evidence type="ECO:0000256" key="4">
    <source>
        <dbReference type="ARBA" id="ARBA00022989"/>
    </source>
</evidence>
<feature type="transmembrane region" description="Helical" evidence="6">
    <location>
        <begin position="52"/>
        <end position="73"/>
    </location>
</feature>
<organism evidence="7 8">
    <name type="scientific">Arthrobacter ginkgonis</name>
    <dbReference type="NCBI Taxonomy" id="1630594"/>
    <lineage>
        <taxon>Bacteria</taxon>
        <taxon>Bacillati</taxon>
        <taxon>Actinomycetota</taxon>
        <taxon>Actinomycetes</taxon>
        <taxon>Micrococcales</taxon>
        <taxon>Micrococcaceae</taxon>
        <taxon>Arthrobacter</taxon>
    </lineage>
</organism>
<dbReference type="RefSeq" id="WP_345147883.1">
    <property type="nucleotide sequence ID" value="NZ_BAABEO010000002.1"/>
</dbReference>
<feature type="transmembrane region" description="Helical" evidence="6">
    <location>
        <begin position="294"/>
        <end position="312"/>
    </location>
</feature>
<evidence type="ECO:0000256" key="1">
    <source>
        <dbReference type="ARBA" id="ARBA00004651"/>
    </source>
</evidence>
<evidence type="ECO:0000256" key="2">
    <source>
        <dbReference type="ARBA" id="ARBA00022475"/>
    </source>
</evidence>
<keyword evidence="5 6" id="KW-0472">Membrane</keyword>
<evidence type="ECO:0000256" key="6">
    <source>
        <dbReference type="SAM" id="Phobius"/>
    </source>
</evidence>
<feature type="transmembrane region" description="Helical" evidence="6">
    <location>
        <begin position="349"/>
        <end position="372"/>
    </location>
</feature>
<reference evidence="8" key="1">
    <citation type="journal article" date="2019" name="Int. J. Syst. Evol. Microbiol.">
        <title>The Global Catalogue of Microorganisms (GCM) 10K type strain sequencing project: providing services to taxonomists for standard genome sequencing and annotation.</title>
        <authorList>
            <consortium name="The Broad Institute Genomics Platform"/>
            <consortium name="The Broad Institute Genome Sequencing Center for Infectious Disease"/>
            <person name="Wu L."/>
            <person name="Ma J."/>
        </authorList>
    </citation>
    <scope>NUCLEOTIDE SEQUENCE [LARGE SCALE GENOMIC DNA]</scope>
    <source>
        <strain evidence="8">JCM 30742</strain>
    </source>
</reference>
<feature type="transmembrane region" description="Helical" evidence="6">
    <location>
        <begin position="177"/>
        <end position="197"/>
    </location>
</feature>
<dbReference type="Gene3D" id="1.20.1250.20">
    <property type="entry name" value="MFS general substrate transporter like domains"/>
    <property type="match status" value="2"/>
</dbReference>
<keyword evidence="2" id="KW-1003">Cell membrane</keyword>
<feature type="transmembrane region" description="Helical" evidence="6">
    <location>
        <begin position="113"/>
        <end position="132"/>
    </location>
</feature>
<feature type="transmembrane region" description="Helical" evidence="6">
    <location>
        <begin position="378"/>
        <end position="398"/>
    </location>
</feature>
<proteinExistence type="predicted"/>
<evidence type="ECO:0000256" key="3">
    <source>
        <dbReference type="ARBA" id="ARBA00022692"/>
    </source>
</evidence>
<dbReference type="PANTHER" id="PTHR23513">
    <property type="entry name" value="INTEGRAL MEMBRANE EFFLUX PROTEIN-RELATED"/>
    <property type="match status" value="1"/>
</dbReference>
<keyword evidence="3 6" id="KW-0812">Transmembrane</keyword>
<comment type="caution">
    <text evidence="7">The sequence shown here is derived from an EMBL/GenBank/DDBJ whole genome shotgun (WGS) entry which is preliminary data.</text>
</comment>
<dbReference type="InterPro" id="IPR036259">
    <property type="entry name" value="MFS_trans_sf"/>
</dbReference>
<sequence>MTRPGRALPRYVAAASLARLADGGGAIALILLAASQGGHGAVVGGAAVPDAALHGAVLAACLTAPHLLGPFVARRMDLAADPRKPIATACLLYAAALATAVATFGAVPFALSAVLVAMAGTCGPLLTGGLSSRLPALAAPAQRAQRRAQGWDAATYGIGASLGPAIVAIVASSTTPAAAALCLAGCAALAAVFVLRLPAPVAAGGSRGDVPTALETITLILRDGDLRRTLAFTTLVAGSVAALPVAALGAAARFQLDPAAAAVLAASYGIGYLLGSGIVLAFPLRGEPRRIMPVLAAALALALAATAASPAFAVSVAAYAVAGALNALFMAATLAARSEYAPAAARGQVFIWVAALKISSASAGTFLAGLLAPVDSRLPLVAGAVSVAALTLGFGMPVRRIRVTRRHAQDARACATQTPPIHPATPLAD</sequence>
<evidence type="ECO:0000313" key="7">
    <source>
        <dbReference type="EMBL" id="GAA3667302.1"/>
    </source>
</evidence>
<protein>
    <submittedName>
        <fullName evidence="7">MFS transporter</fullName>
    </submittedName>
</protein>
<dbReference type="PANTHER" id="PTHR23513:SF11">
    <property type="entry name" value="STAPHYLOFERRIN A TRANSPORTER"/>
    <property type="match status" value="1"/>
</dbReference>
<dbReference type="EMBL" id="BAABEO010000002">
    <property type="protein sequence ID" value="GAA3667302.1"/>
    <property type="molecule type" value="Genomic_DNA"/>
</dbReference>
<evidence type="ECO:0000313" key="8">
    <source>
        <dbReference type="Proteomes" id="UP001500752"/>
    </source>
</evidence>
<feature type="transmembrane region" description="Helical" evidence="6">
    <location>
        <begin position="153"/>
        <end position="171"/>
    </location>
</feature>
<gene>
    <name evidence="7" type="ORF">GCM10023081_02630</name>
</gene>
<feature type="transmembrane region" description="Helical" evidence="6">
    <location>
        <begin position="12"/>
        <end position="32"/>
    </location>
</feature>
<feature type="transmembrane region" description="Helical" evidence="6">
    <location>
        <begin position="85"/>
        <end position="107"/>
    </location>
</feature>
<feature type="transmembrane region" description="Helical" evidence="6">
    <location>
        <begin position="258"/>
        <end position="282"/>
    </location>
</feature>
<feature type="transmembrane region" description="Helical" evidence="6">
    <location>
        <begin position="318"/>
        <end position="337"/>
    </location>
</feature>
<feature type="transmembrane region" description="Helical" evidence="6">
    <location>
        <begin position="230"/>
        <end position="252"/>
    </location>
</feature>
<dbReference type="Proteomes" id="UP001500752">
    <property type="component" value="Unassembled WGS sequence"/>
</dbReference>